<feature type="region of interest" description="Disordered" evidence="1">
    <location>
        <begin position="24"/>
        <end position="49"/>
    </location>
</feature>
<evidence type="ECO:0000256" key="1">
    <source>
        <dbReference type="SAM" id="MobiDB-lite"/>
    </source>
</evidence>
<evidence type="ECO:0000313" key="4">
    <source>
        <dbReference type="Proteomes" id="UP000271162"/>
    </source>
</evidence>
<dbReference type="EMBL" id="UYSL01020953">
    <property type="protein sequence ID" value="VDL76732.1"/>
    <property type="molecule type" value="Genomic_DNA"/>
</dbReference>
<dbReference type="AlphaFoldDB" id="A0A0N4Y9W9"/>
<protein>
    <submittedName>
        <fullName evidence="5">Rhomboid-like protein</fullName>
    </submittedName>
</protein>
<name>A0A0N4Y9W9_NIPBR</name>
<evidence type="ECO:0000313" key="5">
    <source>
        <dbReference type="WBParaSite" id="NBR_0001314201-mRNA-1"/>
    </source>
</evidence>
<feature type="transmembrane region" description="Helical" evidence="2">
    <location>
        <begin position="66"/>
        <end position="87"/>
    </location>
</feature>
<keyword evidence="2" id="KW-0812">Transmembrane</keyword>
<reference evidence="5" key="1">
    <citation type="submission" date="2017-02" db="UniProtKB">
        <authorList>
            <consortium name="WormBaseParasite"/>
        </authorList>
    </citation>
    <scope>IDENTIFICATION</scope>
</reference>
<keyword evidence="2" id="KW-0472">Membrane</keyword>
<keyword evidence="2" id="KW-1133">Transmembrane helix</keyword>
<accession>A0A0N4Y9W9</accession>
<dbReference type="Proteomes" id="UP000271162">
    <property type="component" value="Unassembled WGS sequence"/>
</dbReference>
<organism evidence="5">
    <name type="scientific">Nippostrongylus brasiliensis</name>
    <name type="common">Rat hookworm</name>
    <dbReference type="NCBI Taxonomy" id="27835"/>
    <lineage>
        <taxon>Eukaryota</taxon>
        <taxon>Metazoa</taxon>
        <taxon>Ecdysozoa</taxon>
        <taxon>Nematoda</taxon>
        <taxon>Chromadorea</taxon>
        <taxon>Rhabditida</taxon>
        <taxon>Rhabditina</taxon>
        <taxon>Rhabditomorpha</taxon>
        <taxon>Strongyloidea</taxon>
        <taxon>Heligmosomidae</taxon>
        <taxon>Nippostrongylus</taxon>
    </lineage>
</organism>
<keyword evidence="4" id="KW-1185">Reference proteome</keyword>
<sequence>MRLTPWVRGFDAFVKRKRAVGDPDRRPMKSLLPSLQNGYHASGSSSSSNRRRSLDSIVVETLLRLFSLRNVAFVMFISVYTVFLLLLRDGSLFDEAKLRGGGRNVIISEVWKVCNPFAKFPQFQDFTAGPSRSMVG</sequence>
<reference evidence="3 4" key="2">
    <citation type="submission" date="2018-11" db="EMBL/GenBank/DDBJ databases">
        <authorList>
            <consortium name="Pathogen Informatics"/>
        </authorList>
    </citation>
    <scope>NUCLEOTIDE SEQUENCE [LARGE SCALE GENOMIC DNA]</scope>
</reference>
<proteinExistence type="predicted"/>
<evidence type="ECO:0000313" key="3">
    <source>
        <dbReference type="EMBL" id="VDL76732.1"/>
    </source>
</evidence>
<dbReference type="WBParaSite" id="NBR_0001314201-mRNA-1">
    <property type="protein sequence ID" value="NBR_0001314201-mRNA-1"/>
    <property type="gene ID" value="NBR_0001314201"/>
</dbReference>
<gene>
    <name evidence="3" type="ORF">NBR_LOCUS13143</name>
</gene>
<evidence type="ECO:0000256" key="2">
    <source>
        <dbReference type="SAM" id="Phobius"/>
    </source>
</evidence>